<evidence type="ECO:0000313" key="3">
    <source>
        <dbReference type="Proteomes" id="UP000239757"/>
    </source>
</evidence>
<keyword evidence="4" id="KW-1185">Reference proteome</keyword>
<dbReference type="AlphaFoldDB" id="A0A2P5YQ75"/>
<reference evidence="1 4" key="2">
    <citation type="submission" date="2019-06" db="EMBL/GenBank/DDBJ databases">
        <title>WGS assembly of Gossypium barbadense.</title>
        <authorList>
            <person name="Chen Z.J."/>
            <person name="Sreedasyam A."/>
            <person name="Ando A."/>
            <person name="Song Q."/>
            <person name="De L."/>
            <person name="Hulse-Kemp A."/>
            <person name="Ding M."/>
            <person name="Ye W."/>
            <person name="Kirkbride R."/>
            <person name="Jenkins J."/>
            <person name="Plott C."/>
            <person name="Lovell J."/>
            <person name="Lin Y.-M."/>
            <person name="Vaughn R."/>
            <person name="Liu B."/>
            <person name="Li W."/>
            <person name="Simpson S."/>
            <person name="Scheffler B."/>
            <person name="Saski C."/>
            <person name="Grover C."/>
            <person name="Hu G."/>
            <person name="Conover J."/>
            <person name="Carlson J."/>
            <person name="Shu S."/>
            <person name="Boston L."/>
            <person name="Williams M."/>
            <person name="Peterson D."/>
            <person name="Mcgee K."/>
            <person name="Jones D."/>
            <person name="Wendel J."/>
            <person name="Stelly D."/>
            <person name="Grimwood J."/>
            <person name="Schmutz J."/>
        </authorList>
    </citation>
    <scope>NUCLEOTIDE SEQUENCE [LARGE SCALE GENOMIC DNA]</scope>
    <source>
        <strain evidence="1">1400233.01</strain>
    </source>
</reference>
<dbReference type="EMBL" id="KZ662895">
    <property type="protein sequence ID" value="PPS17755.1"/>
    <property type="molecule type" value="Genomic_DNA"/>
</dbReference>
<accession>A0A2P5YQ75</accession>
<dbReference type="Proteomes" id="UP000327439">
    <property type="component" value="Chromosome A13"/>
</dbReference>
<name>A0A2P5YQ75_GOSBA</name>
<protein>
    <submittedName>
        <fullName evidence="2">Uncharacterized protein</fullName>
    </submittedName>
</protein>
<dbReference type="EMBL" id="CM018214">
    <property type="protein sequence ID" value="KAB2049990.1"/>
    <property type="molecule type" value="Genomic_DNA"/>
</dbReference>
<reference evidence="2 3" key="1">
    <citation type="submission" date="2015-01" db="EMBL/GenBank/DDBJ databases">
        <title>Genome of allotetraploid Gossypium barbadense reveals genomic plasticity and fiber elongation in cotton evolution.</title>
        <authorList>
            <person name="Chen X."/>
            <person name="Liu X."/>
            <person name="Zhao B."/>
            <person name="Zheng H."/>
            <person name="Hu Y."/>
            <person name="Lu G."/>
            <person name="Yang C."/>
            <person name="Chen J."/>
            <person name="Shan C."/>
            <person name="Zhang L."/>
            <person name="Zhou Y."/>
            <person name="Wang L."/>
            <person name="Guo W."/>
            <person name="Bai Y."/>
            <person name="Ruan J."/>
            <person name="Shangguan X."/>
            <person name="Mao Y."/>
            <person name="Jiang J."/>
            <person name="Zhu Y."/>
            <person name="Lei J."/>
            <person name="Kang H."/>
            <person name="Chen S."/>
            <person name="He X."/>
            <person name="Wang R."/>
            <person name="Wang Y."/>
            <person name="Chen J."/>
            <person name="Wang L."/>
            <person name="Yu S."/>
            <person name="Wang B."/>
            <person name="Wei J."/>
            <person name="Song S."/>
            <person name="Lu X."/>
            <person name="Gao Z."/>
            <person name="Gu W."/>
            <person name="Deng X."/>
            <person name="Ma D."/>
            <person name="Wang S."/>
            <person name="Liang W."/>
            <person name="Fang L."/>
            <person name="Cai C."/>
            <person name="Zhu X."/>
            <person name="Zhou B."/>
            <person name="Zhang Y."/>
            <person name="Chen Z."/>
            <person name="Xu S."/>
            <person name="Zhu R."/>
            <person name="Wang S."/>
            <person name="Zhang T."/>
            <person name="Zhao G."/>
        </authorList>
    </citation>
    <scope>NUCLEOTIDE SEQUENCE [LARGE SCALE GENOMIC DNA]</scope>
    <source>
        <strain evidence="3">cv. Xinhai21</strain>
        <tissue evidence="2">Leaf</tissue>
    </source>
</reference>
<gene>
    <name evidence="1" type="ORF">ES319_A13G214200v1</name>
    <name evidence="2" type="ORF">GOBAR_AA02778</name>
</gene>
<proteinExistence type="predicted"/>
<dbReference type="Proteomes" id="UP000239757">
    <property type="component" value="Unassembled WGS sequence"/>
</dbReference>
<evidence type="ECO:0000313" key="1">
    <source>
        <dbReference type="EMBL" id="KAB2049990.1"/>
    </source>
</evidence>
<evidence type="ECO:0000313" key="4">
    <source>
        <dbReference type="Proteomes" id="UP000327439"/>
    </source>
</evidence>
<sequence length="99" mass="11497">MPVFSSRAMFRNYDKHRKQKSDPKGKLSDVFRSYADSNGELNKEKLKDAFLHLDAAMPYRQAEEALRVVGKSYYINIKDETDLNTLVDYAYNKGYGYSI</sequence>
<dbReference type="OrthoDB" id="936244at2759"/>
<evidence type="ECO:0000313" key="2">
    <source>
        <dbReference type="EMBL" id="PPS17755.1"/>
    </source>
</evidence>
<organism evidence="2 3">
    <name type="scientific">Gossypium barbadense</name>
    <name type="common">Sea Island cotton</name>
    <name type="synonym">Hibiscus barbadensis</name>
    <dbReference type="NCBI Taxonomy" id="3634"/>
    <lineage>
        <taxon>Eukaryota</taxon>
        <taxon>Viridiplantae</taxon>
        <taxon>Streptophyta</taxon>
        <taxon>Embryophyta</taxon>
        <taxon>Tracheophyta</taxon>
        <taxon>Spermatophyta</taxon>
        <taxon>Magnoliopsida</taxon>
        <taxon>eudicotyledons</taxon>
        <taxon>Gunneridae</taxon>
        <taxon>Pentapetalae</taxon>
        <taxon>rosids</taxon>
        <taxon>malvids</taxon>
        <taxon>Malvales</taxon>
        <taxon>Malvaceae</taxon>
        <taxon>Malvoideae</taxon>
        <taxon>Gossypium</taxon>
    </lineage>
</organism>